<reference evidence="1 2" key="1">
    <citation type="journal article" date="2024" name="BMC Genomics">
        <title>De novo assembly and annotation of Popillia japonica's genome with initial clues to its potential as an invasive pest.</title>
        <authorList>
            <person name="Cucini C."/>
            <person name="Boschi S."/>
            <person name="Funari R."/>
            <person name="Cardaioli E."/>
            <person name="Iannotti N."/>
            <person name="Marturano G."/>
            <person name="Paoli F."/>
            <person name="Bruttini M."/>
            <person name="Carapelli A."/>
            <person name="Frati F."/>
            <person name="Nardi F."/>
        </authorList>
    </citation>
    <scope>NUCLEOTIDE SEQUENCE [LARGE SCALE GENOMIC DNA]</scope>
    <source>
        <strain evidence="1">DMR45628</strain>
    </source>
</reference>
<dbReference type="Proteomes" id="UP001458880">
    <property type="component" value="Unassembled WGS sequence"/>
</dbReference>
<dbReference type="AlphaFoldDB" id="A0AAW1KF61"/>
<gene>
    <name evidence="1" type="ORF">QE152_g23425</name>
</gene>
<protein>
    <submittedName>
        <fullName evidence="1">Uncharacterized protein</fullName>
    </submittedName>
</protein>
<accession>A0AAW1KF61</accession>
<dbReference type="EMBL" id="JASPKY010000233">
    <property type="protein sequence ID" value="KAK9718006.1"/>
    <property type="molecule type" value="Genomic_DNA"/>
</dbReference>
<evidence type="ECO:0000313" key="2">
    <source>
        <dbReference type="Proteomes" id="UP001458880"/>
    </source>
</evidence>
<comment type="caution">
    <text evidence="1">The sequence shown here is derived from an EMBL/GenBank/DDBJ whole genome shotgun (WGS) entry which is preliminary data.</text>
</comment>
<evidence type="ECO:0000313" key="1">
    <source>
        <dbReference type="EMBL" id="KAK9718006.1"/>
    </source>
</evidence>
<keyword evidence="2" id="KW-1185">Reference proteome</keyword>
<sequence>MCTLYTSSDRVIMRFLCKDVLHRVELLLNNLIGDDVGRNDVCTMGSDLFRAADVELLLNNLIGDDVGRNDVCTMGSDLFRAADGYK</sequence>
<name>A0AAW1KF61_POPJA</name>
<organism evidence="1 2">
    <name type="scientific">Popillia japonica</name>
    <name type="common">Japanese beetle</name>
    <dbReference type="NCBI Taxonomy" id="7064"/>
    <lineage>
        <taxon>Eukaryota</taxon>
        <taxon>Metazoa</taxon>
        <taxon>Ecdysozoa</taxon>
        <taxon>Arthropoda</taxon>
        <taxon>Hexapoda</taxon>
        <taxon>Insecta</taxon>
        <taxon>Pterygota</taxon>
        <taxon>Neoptera</taxon>
        <taxon>Endopterygota</taxon>
        <taxon>Coleoptera</taxon>
        <taxon>Polyphaga</taxon>
        <taxon>Scarabaeiformia</taxon>
        <taxon>Scarabaeidae</taxon>
        <taxon>Rutelinae</taxon>
        <taxon>Popillia</taxon>
    </lineage>
</organism>
<proteinExistence type="predicted"/>